<evidence type="ECO:0000313" key="1">
    <source>
        <dbReference type="EMBL" id="RXH79705.1"/>
    </source>
</evidence>
<dbReference type="AlphaFoldDB" id="A0A498ICG4"/>
<evidence type="ECO:0000313" key="2">
    <source>
        <dbReference type="Proteomes" id="UP000290289"/>
    </source>
</evidence>
<sequence>MINGTAVIILIDVSLQDTSNGFTIPSVIGTSASIIPALHCILQKHTMQKVHIESHVYGFCNRGVLESHVISIQQRRARFLLLIDKLVEVLRIRRTKNAKVCTRHRTSPGC</sequence>
<comment type="caution">
    <text evidence="1">The sequence shown here is derived from an EMBL/GenBank/DDBJ whole genome shotgun (WGS) entry which is preliminary data.</text>
</comment>
<reference evidence="1 2" key="1">
    <citation type="submission" date="2018-10" db="EMBL/GenBank/DDBJ databases">
        <title>A high-quality apple genome assembly.</title>
        <authorList>
            <person name="Hu J."/>
        </authorList>
    </citation>
    <scope>NUCLEOTIDE SEQUENCE [LARGE SCALE GENOMIC DNA]</scope>
    <source>
        <strain evidence="2">cv. HFTH1</strain>
        <tissue evidence="1">Young leaf</tissue>
    </source>
</reference>
<gene>
    <name evidence="1" type="ORF">DVH24_040852</name>
</gene>
<dbReference type="EMBL" id="RDQH01000339">
    <property type="protein sequence ID" value="RXH79705.1"/>
    <property type="molecule type" value="Genomic_DNA"/>
</dbReference>
<accession>A0A498ICG4</accession>
<name>A0A498ICG4_MALDO</name>
<dbReference type="STRING" id="3750.A0A498ICG4"/>
<proteinExistence type="predicted"/>
<keyword evidence="2" id="KW-1185">Reference proteome</keyword>
<protein>
    <submittedName>
        <fullName evidence="1">Uncharacterized protein</fullName>
    </submittedName>
</protein>
<dbReference type="Proteomes" id="UP000290289">
    <property type="component" value="Chromosome 13"/>
</dbReference>
<organism evidence="1 2">
    <name type="scientific">Malus domestica</name>
    <name type="common">Apple</name>
    <name type="synonym">Pyrus malus</name>
    <dbReference type="NCBI Taxonomy" id="3750"/>
    <lineage>
        <taxon>Eukaryota</taxon>
        <taxon>Viridiplantae</taxon>
        <taxon>Streptophyta</taxon>
        <taxon>Embryophyta</taxon>
        <taxon>Tracheophyta</taxon>
        <taxon>Spermatophyta</taxon>
        <taxon>Magnoliopsida</taxon>
        <taxon>eudicotyledons</taxon>
        <taxon>Gunneridae</taxon>
        <taxon>Pentapetalae</taxon>
        <taxon>rosids</taxon>
        <taxon>fabids</taxon>
        <taxon>Rosales</taxon>
        <taxon>Rosaceae</taxon>
        <taxon>Amygdaloideae</taxon>
        <taxon>Maleae</taxon>
        <taxon>Malus</taxon>
    </lineage>
</organism>